<proteinExistence type="inferred from homology"/>
<dbReference type="EMBL" id="LGTK01000079">
    <property type="protein sequence ID" value="KPH71322.1"/>
    <property type="molecule type" value="Genomic_DNA"/>
</dbReference>
<dbReference type="InterPro" id="IPR034660">
    <property type="entry name" value="DinB/YfiT-like"/>
</dbReference>
<sequence>MYRKVEDFLLDWSHASHGTIQVLESLTDDTLGQAIVEGHSTLGWLGWHLATAPAYFLGLVGLNVETGDPQAVPHKASEIVEAYKKVALAVEHEVKENMTDEKFAEEVEMHGHTSPRGAVLRLFIDHQTHHRGQMTVLLRQAGLPVPGVMGPTKEDREKA</sequence>
<organism evidence="3 4">
    <name type="scientific">Oceanobacillus caeni</name>
    <dbReference type="NCBI Taxonomy" id="405946"/>
    <lineage>
        <taxon>Bacteria</taxon>
        <taxon>Bacillati</taxon>
        <taxon>Bacillota</taxon>
        <taxon>Bacilli</taxon>
        <taxon>Bacillales</taxon>
        <taxon>Bacillaceae</taxon>
        <taxon>Oceanobacillus</taxon>
    </lineage>
</organism>
<evidence type="ECO:0000313" key="3">
    <source>
        <dbReference type="EMBL" id="KPH71322.1"/>
    </source>
</evidence>
<dbReference type="Pfam" id="PF05163">
    <property type="entry name" value="DinB"/>
    <property type="match status" value="1"/>
</dbReference>
<evidence type="ECO:0000256" key="2">
    <source>
        <dbReference type="ARBA" id="ARBA00022723"/>
    </source>
</evidence>
<comment type="similarity">
    <text evidence="1">Belongs to the DinB family.</text>
</comment>
<evidence type="ECO:0000313" key="4">
    <source>
        <dbReference type="Proteomes" id="UP000037854"/>
    </source>
</evidence>
<dbReference type="Gene3D" id="1.20.120.450">
    <property type="entry name" value="dinb family like domain"/>
    <property type="match status" value="1"/>
</dbReference>
<name>A0ABR5MFY8_9BACI</name>
<gene>
    <name evidence="3" type="ORF">AFL42_15550</name>
</gene>
<dbReference type="RefSeq" id="WP_047185748.1">
    <property type="nucleotide sequence ID" value="NZ_JAHHXM010000034.1"/>
</dbReference>
<dbReference type="SUPFAM" id="SSF109854">
    <property type="entry name" value="DinB/YfiT-like putative metalloenzymes"/>
    <property type="match status" value="1"/>
</dbReference>
<dbReference type="Proteomes" id="UP000037854">
    <property type="component" value="Unassembled WGS sequence"/>
</dbReference>
<evidence type="ECO:0000256" key="1">
    <source>
        <dbReference type="ARBA" id="ARBA00008635"/>
    </source>
</evidence>
<keyword evidence="4" id="KW-1185">Reference proteome</keyword>
<protein>
    <submittedName>
        <fullName evidence="3">Damage-inducible protein DinB</fullName>
    </submittedName>
</protein>
<comment type="caution">
    <text evidence="3">The sequence shown here is derived from an EMBL/GenBank/DDBJ whole genome shotgun (WGS) entry which is preliminary data.</text>
</comment>
<reference evidence="3 4" key="1">
    <citation type="submission" date="2015-07" db="EMBL/GenBank/DDBJ databases">
        <title>High-quality draft genome sequence of Oceanobacillus caeni HM6, a bacillus isolated from a human feces.</title>
        <authorList>
            <person name="Kumar J."/>
            <person name="Verma M.K."/>
            <person name="Pandey R."/>
            <person name="Bhambi M."/>
            <person name="Chauhan N."/>
        </authorList>
    </citation>
    <scope>NUCLEOTIDE SEQUENCE [LARGE SCALE GENOMIC DNA]</scope>
    <source>
        <strain evidence="3 4">HM6</strain>
    </source>
</reference>
<accession>A0ABR5MFY8</accession>
<dbReference type="InterPro" id="IPR007837">
    <property type="entry name" value="DinB"/>
</dbReference>
<keyword evidence="2" id="KW-0479">Metal-binding</keyword>